<dbReference type="KEGG" id="acad:UA74_19685"/>
<dbReference type="AlphaFoldDB" id="A0AAC9LFS6"/>
<name>A0AAC9LFS6_9PSEU</name>
<evidence type="ECO:0000256" key="1">
    <source>
        <dbReference type="ARBA" id="ARBA00006817"/>
    </source>
</evidence>
<dbReference type="Proteomes" id="UP000185511">
    <property type="component" value="Chromosome"/>
</dbReference>
<gene>
    <name evidence="3" type="ORF">UA74_19685</name>
</gene>
<feature type="domain" description="Activator of Hsp90 ATPase homologue 1/2-like C-terminal" evidence="2">
    <location>
        <begin position="19"/>
        <end position="147"/>
    </location>
</feature>
<organism evidence="3 4">
    <name type="scientific">Actinoalloteichus fjordicus</name>
    <dbReference type="NCBI Taxonomy" id="1612552"/>
    <lineage>
        <taxon>Bacteria</taxon>
        <taxon>Bacillati</taxon>
        <taxon>Actinomycetota</taxon>
        <taxon>Actinomycetes</taxon>
        <taxon>Pseudonocardiales</taxon>
        <taxon>Pseudonocardiaceae</taxon>
        <taxon>Actinoalloteichus</taxon>
    </lineage>
</organism>
<reference evidence="4" key="1">
    <citation type="submission" date="2016-06" db="EMBL/GenBank/DDBJ databases">
        <title>Complete genome sequence of Actinoalloteichus fjordicus DSM 46855 (=ADI127-17), type strain of the new species Actinoalloteichus fjordicus.</title>
        <authorList>
            <person name="Ruckert C."/>
            <person name="Nouioui I."/>
            <person name="Willmese J."/>
            <person name="van Wezel G."/>
            <person name="Klenk H.-P."/>
            <person name="Kalinowski J."/>
            <person name="Zotchev S.B."/>
        </authorList>
    </citation>
    <scope>NUCLEOTIDE SEQUENCE [LARGE SCALE GENOMIC DNA]</scope>
    <source>
        <strain evidence="4">ADI127-7</strain>
    </source>
</reference>
<dbReference type="RefSeq" id="WP_075765118.1">
    <property type="nucleotide sequence ID" value="NZ_CP016076.1"/>
</dbReference>
<sequence>MTDRSVIHASFSIERDYPVSPARVFAAWADPAAKARWFAGAEAEHHELDFRHGGSEINRGRRAGGPLLTFESRYHDIVEGERIVYSSVLSVEENPVTASLTTVQFRPEGRGTRLLLTEQGTFLDGHEDPAWREEGTGSWLAALAVELGVPAAR</sequence>
<keyword evidence="4" id="KW-1185">Reference proteome</keyword>
<evidence type="ECO:0000259" key="2">
    <source>
        <dbReference type="Pfam" id="PF08327"/>
    </source>
</evidence>
<dbReference type="EMBL" id="CP016076">
    <property type="protein sequence ID" value="APU15962.1"/>
    <property type="molecule type" value="Genomic_DNA"/>
</dbReference>
<comment type="similarity">
    <text evidence="1">Belongs to the AHA1 family.</text>
</comment>
<dbReference type="InterPro" id="IPR023393">
    <property type="entry name" value="START-like_dom_sf"/>
</dbReference>
<proteinExistence type="inferred from homology"/>
<dbReference type="CDD" id="cd08900">
    <property type="entry name" value="SRPBCC_CalC_Aha1-like_7"/>
    <property type="match status" value="1"/>
</dbReference>
<evidence type="ECO:0000313" key="4">
    <source>
        <dbReference type="Proteomes" id="UP000185511"/>
    </source>
</evidence>
<dbReference type="InterPro" id="IPR013538">
    <property type="entry name" value="ASHA1/2-like_C"/>
</dbReference>
<evidence type="ECO:0000313" key="3">
    <source>
        <dbReference type="EMBL" id="APU15962.1"/>
    </source>
</evidence>
<accession>A0AAC9LFS6</accession>
<dbReference type="Gene3D" id="3.30.530.20">
    <property type="match status" value="1"/>
</dbReference>
<dbReference type="SUPFAM" id="SSF55961">
    <property type="entry name" value="Bet v1-like"/>
    <property type="match status" value="1"/>
</dbReference>
<dbReference type="Pfam" id="PF08327">
    <property type="entry name" value="AHSA1"/>
    <property type="match status" value="1"/>
</dbReference>
<protein>
    <recommendedName>
        <fullName evidence="2">Activator of Hsp90 ATPase homologue 1/2-like C-terminal domain-containing protein</fullName>
    </recommendedName>
</protein>